<organism evidence="2 3">
    <name type="scientific">Babesia bigemina</name>
    <dbReference type="NCBI Taxonomy" id="5866"/>
    <lineage>
        <taxon>Eukaryota</taxon>
        <taxon>Sar</taxon>
        <taxon>Alveolata</taxon>
        <taxon>Apicomplexa</taxon>
        <taxon>Aconoidasida</taxon>
        <taxon>Piroplasmida</taxon>
        <taxon>Babesiidae</taxon>
        <taxon>Babesia</taxon>
    </lineage>
</organism>
<dbReference type="VEuPathDB" id="PiroplasmaDB:BBBOND_0210670"/>
<sequence length="121" mass="13784">MRAPPSGTLISEHHQFSRPCVVEQRRPVASTNLHHHELAFWKRRRHLRFVEIVVIQVAVVPQQLRGSWGHEGGHYALPPGGGRIEVRRHPPLNSSAKTERPSTVAAETQSANICRRVTRRR</sequence>
<evidence type="ECO:0000256" key="1">
    <source>
        <dbReference type="SAM" id="MobiDB-lite"/>
    </source>
</evidence>
<proteinExistence type="predicted"/>
<evidence type="ECO:0000313" key="3">
    <source>
        <dbReference type="Proteomes" id="UP000033188"/>
    </source>
</evidence>
<dbReference type="RefSeq" id="XP_012768103.1">
    <property type="nucleotide sequence ID" value="XM_012912649.1"/>
</dbReference>
<dbReference type="GeneID" id="24564458"/>
<protein>
    <submittedName>
        <fullName evidence="2">Uncharacterized protein</fullName>
    </submittedName>
</protein>
<reference evidence="3" key="1">
    <citation type="submission" date="2014-06" db="EMBL/GenBank/DDBJ databases">
        <authorList>
            <person name="Aslett M."/>
            <person name="De Silva N."/>
        </authorList>
    </citation>
    <scope>NUCLEOTIDE SEQUENCE [LARGE SCALE GENOMIC DNA]</scope>
    <source>
        <strain evidence="3">Bond</strain>
    </source>
</reference>
<name>A0A061D7F9_BABBI</name>
<dbReference type="EMBL" id="LK391708">
    <property type="protein sequence ID" value="CDR95917.1"/>
    <property type="molecule type" value="Genomic_DNA"/>
</dbReference>
<gene>
    <name evidence="2" type="ORF">BBBOND_0210670</name>
</gene>
<evidence type="ECO:0000313" key="2">
    <source>
        <dbReference type="EMBL" id="CDR95917.1"/>
    </source>
</evidence>
<feature type="region of interest" description="Disordered" evidence="1">
    <location>
        <begin position="69"/>
        <end position="109"/>
    </location>
</feature>
<dbReference type="AlphaFoldDB" id="A0A061D7F9"/>
<dbReference type="KEGG" id="bbig:BBBOND_0210670"/>
<accession>A0A061D7F9</accession>
<keyword evidence="3" id="KW-1185">Reference proteome</keyword>
<dbReference type="Proteomes" id="UP000033188">
    <property type="component" value="Chromosome 2"/>
</dbReference>